<organism evidence="7 8">
    <name type="scientific">Haloferax namakaokahaiae</name>
    <dbReference type="NCBI Taxonomy" id="1748331"/>
    <lineage>
        <taxon>Archaea</taxon>
        <taxon>Methanobacteriati</taxon>
        <taxon>Methanobacteriota</taxon>
        <taxon>Stenosarchaea group</taxon>
        <taxon>Halobacteria</taxon>
        <taxon>Halobacteriales</taxon>
        <taxon>Haloferacaceae</taxon>
        <taxon>Haloferax</taxon>
    </lineage>
</organism>
<evidence type="ECO:0000256" key="5">
    <source>
        <dbReference type="ARBA" id="ARBA00023136"/>
    </source>
</evidence>
<dbReference type="CDD" id="cd06580">
    <property type="entry name" value="TM_PBP1_transp_TpRbsC_like"/>
    <property type="match status" value="1"/>
</dbReference>
<protein>
    <submittedName>
        <fullName evidence="7">ABC transporter permease</fullName>
    </submittedName>
</protein>
<feature type="transmembrane region" description="Helical" evidence="6">
    <location>
        <begin position="193"/>
        <end position="212"/>
    </location>
</feature>
<name>A0ABD5ZEQ8_9EURY</name>
<proteinExistence type="predicted"/>
<dbReference type="PANTHER" id="PTHR47089:SF1">
    <property type="entry name" value="GUANOSINE ABC TRANSPORTER PERMEASE PROTEIN NUPP"/>
    <property type="match status" value="1"/>
</dbReference>
<feature type="transmembrane region" description="Helical" evidence="6">
    <location>
        <begin position="300"/>
        <end position="321"/>
    </location>
</feature>
<keyword evidence="2" id="KW-1003">Cell membrane</keyword>
<dbReference type="EMBL" id="JBHTAA010000005">
    <property type="protein sequence ID" value="MFC7203702.1"/>
    <property type="molecule type" value="Genomic_DNA"/>
</dbReference>
<keyword evidence="4 6" id="KW-1133">Transmembrane helix</keyword>
<dbReference type="RefSeq" id="WP_390223039.1">
    <property type="nucleotide sequence ID" value="NZ_JBHTAA010000005.1"/>
</dbReference>
<feature type="transmembrane region" description="Helical" evidence="6">
    <location>
        <begin position="99"/>
        <end position="122"/>
    </location>
</feature>
<accession>A0ABD5ZEQ8</accession>
<dbReference type="GO" id="GO:0005886">
    <property type="term" value="C:plasma membrane"/>
    <property type="evidence" value="ECO:0007669"/>
    <property type="project" value="UniProtKB-SubCell"/>
</dbReference>
<comment type="caution">
    <text evidence="7">The sequence shown here is derived from an EMBL/GenBank/DDBJ whole genome shotgun (WGS) entry which is preliminary data.</text>
</comment>
<feature type="transmembrane region" description="Helical" evidence="6">
    <location>
        <begin position="159"/>
        <end position="181"/>
    </location>
</feature>
<dbReference type="InterPro" id="IPR001851">
    <property type="entry name" value="ABC_transp_permease"/>
</dbReference>
<comment type="subcellular location">
    <subcellularLocation>
        <location evidence="1">Cell membrane</location>
        <topology evidence="1">Multi-pass membrane protein</topology>
    </subcellularLocation>
</comment>
<dbReference type="Proteomes" id="UP001596481">
    <property type="component" value="Unassembled WGS sequence"/>
</dbReference>
<feature type="transmembrane region" description="Helical" evidence="6">
    <location>
        <begin position="134"/>
        <end position="153"/>
    </location>
</feature>
<evidence type="ECO:0000256" key="2">
    <source>
        <dbReference type="ARBA" id="ARBA00022475"/>
    </source>
</evidence>
<dbReference type="PANTHER" id="PTHR47089">
    <property type="entry name" value="ABC TRANSPORTER, PERMEASE PROTEIN"/>
    <property type="match status" value="1"/>
</dbReference>
<dbReference type="Pfam" id="PF02653">
    <property type="entry name" value="BPD_transp_2"/>
    <property type="match status" value="1"/>
</dbReference>
<keyword evidence="3 6" id="KW-0812">Transmembrane</keyword>
<feature type="transmembrane region" description="Helical" evidence="6">
    <location>
        <begin position="373"/>
        <end position="391"/>
    </location>
</feature>
<evidence type="ECO:0000256" key="3">
    <source>
        <dbReference type="ARBA" id="ARBA00022692"/>
    </source>
</evidence>
<feature type="transmembrane region" description="Helical" evidence="6">
    <location>
        <begin position="23"/>
        <end position="45"/>
    </location>
</feature>
<reference evidence="7 8" key="1">
    <citation type="journal article" date="2019" name="Int. J. Syst. Evol. Microbiol.">
        <title>The Global Catalogue of Microorganisms (GCM) 10K type strain sequencing project: providing services to taxonomists for standard genome sequencing and annotation.</title>
        <authorList>
            <consortium name="The Broad Institute Genomics Platform"/>
            <consortium name="The Broad Institute Genome Sequencing Center for Infectious Disease"/>
            <person name="Wu L."/>
            <person name="Ma J."/>
        </authorList>
    </citation>
    <scope>NUCLEOTIDE SEQUENCE [LARGE SCALE GENOMIC DNA]</scope>
    <source>
        <strain evidence="7 8">DSM 29988</strain>
    </source>
</reference>
<evidence type="ECO:0000256" key="6">
    <source>
        <dbReference type="SAM" id="Phobius"/>
    </source>
</evidence>
<keyword evidence="5 6" id="KW-0472">Membrane</keyword>
<feature type="transmembrane region" description="Helical" evidence="6">
    <location>
        <begin position="57"/>
        <end position="79"/>
    </location>
</feature>
<evidence type="ECO:0000313" key="7">
    <source>
        <dbReference type="EMBL" id="MFC7203702.1"/>
    </source>
</evidence>
<evidence type="ECO:0000256" key="4">
    <source>
        <dbReference type="ARBA" id="ARBA00022989"/>
    </source>
</evidence>
<feature type="transmembrane region" description="Helical" evidence="6">
    <location>
        <begin position="333"/>
        <end position="353"/>
    </location>
</feature>
<evidence type="ECO:0000313" key="8">
    <source>
        <dbReference type="Proteomes" id="UP001596481"/>
    </source>
</evidence>
<sequence length="420" mass="43914">MSAKENAQEILRRLTSASAAERVLISFAALIMAVVVGAVIVLVSGRVATCQTAATTILGVGFCYDPVDVYLVLFNGALGEPFLLNSPELLNPNWNPLNFGLALTLKEATLLIFTGLSVAVAFRAGLFNIGTQGQLILGALATALFAFFVAPILPGGVLGGLILIPLAILVGALVGGLYGAIPGALKAYADANEVITTIMLNFIAAQVAFVLVSEFFRNPDSQVVETTPLPDFATLLPVAFPQGGDFSILALVFALVLVVVVWYLLEQTSFGYDLRTSGEQPEAAEYGGVDAKRTTVMSMFLSGALGGIGGAVWVLMVMGKFQAGVPSLGFDGITVTILAGNNPFGIIPASLLFGTLKSGSLAVQFQTGVPKQLVGVLRGLIILFVAMPEFFRMLGSYVNLEPEREEVATDGGSLLGGDDE</sequence>
<keyword evidence="8" id="KW-1185">Reference proteome</keyword>
<feature type="transmembrane region" description="Helical" evidence="6">
    <location>
        <begin position="246"/>
        <end position="265"/>
    </location>
</feature>
<gene>
    <name evidence="7" type="ORF">ACFQJC_09260</name>
</gene>
<evidence type="ECO:0000256" key="1">
    <source>
        <dbReference type="ARBA" id="ARBA00004651"/>
    </source>
</evidence>
<dbReference type="AlphaFoldDB" id="A0ABD5ZEQ8"/>